<organism evidence="1">
    <name type="scientific">marine sediment metagenome</name>
    <dbReference type="NCBI Taxonomy" id="412755"/>
    <lineage>
        <taxon>unclassified sequences</taxon>
        <taxon>metagenomes</taxon>
        <taxon>ecological metagenomes</taxon>
    </lineage>
</organism>
<dbReference type="InterPro" id="IPR017853">
    <property type="entry name" value="GH"/>
</dbReference>
<evidence type="ECO:0000313" key="1">
    <source>
        <dbReference type="EMBL" id="GAG24497.1"/>
    </source>
</evidence>
<evidence type="ECO:0008006" key="2">
    <source>
        <dbReference type="Google" id="ProtNLM"/>
    </source>
</evidence>
<accession>X0WMR0</accession>
<sequence>MEAVKLLSSAAPENVDRLLQINPDMFIVVRLFVDLSNRIMTPYEFVRDAVNDVAMYYAKGVRFFEVHNEPNLMQEGLGQSWQDGRGFATWFQTAVDLMKEQYPDALFGWPGLSPGGDVPGMRMSAGRFLNEASATVHAADWIGIHCYFLTDSEMTHEHAGGFWKLYQEEYPGKLLLITEFSNPSIQVSKSAKALQYVDYYDWLRNQKPLAAAFCFISSASVGFEHETWVGSDIAQIVGARE</sequence>
<dbReference type="EMBL" id="BARS01031997">
    <property type="protein sequence ID" value="GAG24497.1"/>
    <property type="molecule type" value="Genomic_DNA"/>
</dbReference>
<name>X0WMR0_9ZZZZ</name>
<reference evidence="1" key="1">
    <citation type="journal article" date="2014" name="Front. Microbiol.">
        <title>High frequency of phylogenetically diverse reductive dehalogenase-homologous genes in deep subseafloor sedimentary metagenomes.</title>
        <authorList>
            <person name="Kawai M."/>
            <person name="Futagami T."/>
            <person name="Toyoda A."/>
            <person name="Takaki Y."/>
            <person name="Nishi S."/>
            <person name="Hori S."/>
            <person name="Arai W."/>
            <person name="Tsubouchi T."/>
            <person name="Morono Y."/>
            <person name="Uchiyama I."/>
            <person name="Ito T."/>
            <person name="Fujiyama A."/>
            <person name="Inagaki F."/>
            <person name="Takami H."/>
        </authorList>
    </citation>
    <scope>NUCLEOTIDE SEQUENCE</scope>
    <source>
        <strain evidence="1">Expedition CK06-06</strain>
    </source>
</reference>
<protein>
    <recommendedName>
        <fullName evidence="2">Glycoside hydrolase family 5 domain-containing protein</fullName>
    </recommendedName>
</protein>
<dbReference type="AlphaFoldDB" id="X0WMR0"/>
<comment type="caution">
    <text evidence="1">The sequence shown here is derived from an EMBL/GenBank/DDBJ whole genome shotgun (WGS) entry which is preliminary data.</text>
</comment>
<dbReference type="SUPFAM" id="SSF51445">
    <property type="entry name" value="(Trans)glycosidases"/>
    <property type="match status" value="1"/>
</dbReference>
<dbReference type="Gene3D" id="3.20.20.80">
    <property type="entry name" value="Glycosidases"/>
    <property type="match status" value="1"/>
</dbReference>
<proteinExistence type="predicted"/>
<gene>
    <name evidence="1" type="ORF">S01H1_49722</name>
</gene>